<evidence type="ECO:0000256" key="4">
    <source>
        <dbReference type="SAM" id="Phobius"/>
    </source>
</evidence>
<keyword evidence="4" id="KW-1133">Transmembrane helix</keyword>
<keyword evidence="4" id="KW-0812">Transmembrane</keyword>
<evidence type="ECO:0000313" key="5">
    <source>
        <dbReference type="EMBL" id="KAF3442732.1"/>
    </source>
</evidence>
<keyword evidence="6" id="KW-1185">Reference proteome</keyword>
<dbReference type="GO" id="GO:0098542">
    <property type="term" value="P:defense response to other organism"/>
    <property type="evidence" value="ECO:0007669"/>
    <property type="project" value="InterPro"/>
</dbReference>
<comment type="caution">
    <text evidence="5">The sequence shown here is derived from an EMBL/GenBank/DDBJ whole genome shotgun (WGS) entry which is preliminary data.</text>
</comment>
<dbReference type="Proteomes" id="UP000796880">
    <property type="component" value="Unassembled WGS sequence"/>
</dbReference>
<gene>
    <name evidence="5" type="ORF">FNV43_RR16649</name>
</gene>
<dbReference type="EMBL" id="VOIH02000007">
    <property type="protein sequence ID" value="KAF3442732.1"/>
    <property type="molecule type" value="Genomic_DNA"/>
</dbReference>
<organism evidence="5 6">
    <name type="scientific">Rhamnella rubrinervis</name>
    <dbReference type="NCBI Taxonomy" id="2594499"/>
    <lineage>
        <taxon>Eukaryota</taxon>
        <taxon>Viridiplantae</taxon>
        <taxon>Streptophyta</taxon>
        <taxon>Embryophyta</taxon>
        <taxon>Tracheophyta</taxon>
        <taxon>Spermatophyta</taxon>
        <taxon>Magnoliopsida</taxon>
        <taxon>eudicotyledons</taxon>
        <taxon>Gunneridae</taxon>
        <taxon>Pentapetalae</taxon>
        <taxon>rosids</taxon>
        <taxon>fabids</taxon>
        <taxon>Rosales</taxon>
        <taxon>Rhamnaceae</taxon>
        <taxon>rhamnoid group</taxon>
        <taxon>Rhamneae</taxon>
        <taxon>Rhamnella</taxon>
    </lineage>
</organism>
<name>A0A8K0MDF8_9ROSA</name>
<dbReference type="AlphaFoldDB" id="A0A8K0MDF8"/>
<reference evidence="5" key="1">
    <citation type="submission" date="2020-03" db="EMBL/GenBank/DDBJ databases">
        <title>A high-quality chromosome-level genome assembly of a woody plant with both climbing and erect habits, Rhamnella rubrinervis.</title>
        <authorList>
            <person name="Lu Z."/>
            <person name="Yang Y."/>
            <person name="Zhu X."/>
            <person name="Sun Y."/>
        </authorList>
    </citation>
    <scope>NUCLEOTIDE SEQUENCE</scope>
    <source>
        <strain evidence="5">BYM</strain>
        <tissue evidence="5">Leaf</tissue>
    </source>
</reference>
<dbReference type="InterPro" id="IPR044839">
    <property type="entry name" value="NDR1-like"/>
</dbReference>
<evidence type="ECO:0000256" key="2">
    <source>
        <dbReference type="ARBA" id="ARBA00023136"/>
    </source>
</evidence>
<dbReference type="GO" id="GO:0009506">
    <property type="term" value="C:plasmodesma"/>
    <property type="evidence" value="ECO:0007669"/>
    <property type="project" value="TreeGrafter"/>
</dbReference>
<dbReference type="GO" id="GO:0005886">
    <property type="term" value="C:plasma membrane"/>
    <property type="evidence" value="ECO:0007669"/>
    <property type="project" value="TreeGrafter"/>
</dbReference>
<keyword evidence="2 4" id="KW-0472">Membrane</keyword>
<dbReference type="PANTHER" id="PTHR31415:SF4">
    <property type="entry name" value="NDR1_HIN1-LIKE PROTEIN 3"/>
    <property type="match status" value="1"/>
</dbReference>
<feature type="transmembrane region" description="Helical" evidence="4">
    <location>
        <begin position="35"/>
        <end position="61"/>
    </location>
</feature>
<sequence>MADKKGLNGAYYGPSIPPPASQRNPPRGRGCCRCLLSLFCTIFIAIVVLAGIAALVFWIVVRPTPMKVHVTDAKLTQFNLTDSTLHYNLALNFTIRNPNRKLGIYQDRIEGRAYYEDARFDSEVLHDLGLLKKKTTNELSMVFKGQQMVLLDAEEIAEFNQQKTAGVFDIDVKFYLRIRWRLGDFITGDFKPKVKCDLNVPLTTINGGTFQRTKCDVDF</sequence>
<feature type="region of interest" description="Disordered" evidence="3">
    <location>
        <begin position="1"/>
        <end position="25"/>
    </location>
</feature>
<accession>A0A8K0MDF8</accession>
<protein>
    <recommendedName>
        <fullName evidence="7">Late embryogenesis abundant protein LEA-2 subgroup domain-containing protein</fullName>
    </recommendedName>
</protein>
<evidence type="ECO:0000256" key="3">
    <source>
        <dbReference type="SAM" id="MobiDB-lite"/>
    </source>
</evidence>
<dbReference type="OrthoDB" id="1889094at2759"/>
<evidence type="ECO:0000256" key="1">
    <source>
        <dbReference type="ARBA" id="ARBA00004370"/>
    </source>
</evidence>
<evidence type="ECO:0000313" key="6">
    <source>
        <dbReference type="Proteomes" id="UP000796880"/>
    </source>
</evidence>
<comment type="subcellular location">
    <subcellularLocation>
        <location evidence="1">Membrane</location>
    </subcellularLocation>
</comment>
<dbReference type="PANTHER" id="PTHR31415">
    <property type="entry name" value="OS05G0367900 PROTEIN"/>
    <property type="match status" value="1"/>
</dbReference>
<proteinExistence type="predicted"/>
<evidence type="ECO:0008006" key="7">
    <source>
        <dbReference type="Google" id="ProtNLM"/>
    </source>
</evidence>